<reference evidence="1" key="1">
    <citation type="submission" date="2021-08" db="EMBL/GenBank/DDBJ databases">
        <title>Global Aspergillus fumigatus from environmental and clinical sources.</title>
        <authorList>
            <person name="Barber A."/>
            <person name="Sae-Ong T."/>
        </authorList>
    </citation>
    <scope>NUCLEOTIDE SEQUENCE</scope>
    <source>
        <strain evidence="1">NRZ-2016-071</strain>
    </source>
</reference>
<evidence type="ECO:0000313" key="2">
    <source>
        <dbReference type="Proteomes" id="UP000813423"/>
    </source>
</evidence>
<sequence length="89" mass="10030">MEIVDLEVMGQMQIALEPEEQCISKYYQTPPTLSLEQDLYEDPFGSGLQISMPQLWIDPTTPGAVKYGRCPVVTDVLIVFRTLATFFGQ</sequence>
<name>A0A9P8NRZ3_ASPFM</name>
<dbReference type="EMBL" id="JAIBSC010000002">
    <property type="protein sequence ID" value="KAH1911526.1"/>
    <property type="molecule type" value="Genomic_DNA"/>
</dbReference>
<proteinExistence type="predicted"/>
<dbReference type="AlphaFoldDB" id="A0A9P8NRZ3"/>
<accession>A0A9P8NRZ3</accession>
<protein>
    <submittedName>
        <fullName evidence="1">Uncharacterized protein</fullName>
    </submittedName>
</protein>
<comment type="caution">
    <text evidence="1">The sequence shown here is derived from an EMBL/GenBank/DDBJ whole genome shotgun (WGS) entry which is preliminary data.</text>
</comment>
<organism evidence="1 2">
    <name type="scientific">Aspergillus fumigatus</name>
    <name type="common">Neosartorya fumigata</name>
    <dbReference type="NCBI Taxonomy" id="746128"/>
    <lineage>
        <taxon>Eukaryota</taxon>
        <taxon>Fungi</taxon>
        <taxon>Dikarya</taxon>
        <taxon>Ascomycota</taxon>
        <taxon>Pezizomycotina</taxon>
        <taxon>Eurotiomycetes</taxon>
        <taxon>Eurotiomycetidae</taxon>
        <taxon>Eurotiales</taxon>
        <taxon>Aspergillaceae</taxon>
        <taxon>Aspergillus</taxon>
        <taxon>Aspergillus subgen. Fumigati</taxon>
    </lineage>
</organism>
<gene>
    <name evidence="1" type="ORF">KXV57_003233</name>
</gene>
<dbReference type="Proteomes" id="UP000813423">
    <property type="component" value="Unassembled WGS sequence"/>
</dbReference>
<evidence type="ECO:0000313" key="1">
    <source>
        <dbReference type="EMBL" id="KAH1911526.1"/>
    </source>
</evidence>